<comment type="caution">
    <text evidence="1">The sequence shown here is derived from an EMBL/GenBank/DDBJ whole genome shotgun (WGS) entry which is preliminary data.</text>
</comment>
<name>A0A484CKH6_PERFV</name>
<evidence type="ECO:0000313" key="1">
    <source>
        <dbReference type="EMBL" id="TDH03906.1"/>
    </source>
</evidence>
<evidence type="ECO:0000313" key="2">
    <source>
        <dbReference type="Proteomes" id="UP000295070"/>
    </source>
</evidence>
<keyword evidence="2" id="KW-1185">Reference proteome</keyword>
<sequence length="69" mass="7660">MCEEPVHRSDCRDRSPVCRRLESSECGHAAAQSREKSEENIFATSRTAAKIIISYPDISYTQVSAATVI</sequence>
<dbReference type="EMBL" id="SCKG01000014">
    <property type="protein sequence ID" value="TDH03906.1"/>
    <property type="molecule type" value="Genomic_DNA"/>
</dbReference>
<protein>
    <submittedName>
        <fullName evidence="1">Uncharacterized protein</fullName>
    </submittedName>
</protein>
<dbReference type="Proteomes" id="UP000295070">
    <property type="component" value="Chromosome 14"/>
</dbReference>
<dbReference type="AlphaFoldDB" id="A0A484CKH6"/>
<reference evidence="1 2" key="1">
    <citation type="submission" date="2019-01" db="EMBL/GenBank/DDBJ databases">
        <title>A chromosome-scale genome assembly of the yellow perch, Perca flavescens.</title>
        <authorList>
            <person name="Feron R."/>
            <person name="Morvezen R."/>
            <person name="Bestin A."/>
            <person name="Haffray P."/>
            <person name="Klopp C."/>
            <person name="Zahm M."/>
            <person name="Cabau C."/>
            <person name="Roques C."/>
            <person name="Donnadieu C."/>
            <person name="Bouchez O."/>
            <person name="Christie M."/>
            <person name="Larson W."/>
            <person name="Guiguen Y."/>
        </authorList>
    </citation>
    <scope>NUCLEOTIDE SEQUENCE [LARGE SCALE GENOMIC DNA]</scope>
    <source>
        <strain evidence="1">YP-PL-M2</strain>
        <tissue evidence="1">Blood</tissue>
    </source>
</reference>
<organism evidence="1 2">
    <name type="scientific">Perca flavescens</name>
    <name type="common">American yellow perch</name>
    <name type="synonym">Morone flavescens</name>
    <dbReference type="NCBI Taxonomy" id="8167"/>
    <lineage>
        <taxon>Eukaryota</taxon>
        <taxon>Metazoa</taxon>
        <taxon>Chordata</taxon>
        <taxon>Craniata</taxon>
        <taxon>Vertebrata</taxon>
        <taxon>Euteleostomi</taxon>
        <taxon>Actinopterygii</taxon>
        <taxon>Neopterygii</taxon>
        <taxon>Teleostei</taxon>
        <taxon>Neoteleostei</taxon>
        <taxon>Acanthomorphata</taxon>
        <taxon>Eupercaria</taxon>
        <taxon>Perciformes</taxon>
        <taxon>Percoidei</taxon>
        <taxon>Percidae</taxon>
        <taxon>Percinae</taxon>
        <taxon>Perca</taxon>
    </lineage>
</organism>
<gene>
    <name evidence="1" type="ORF">EPR50_G00146540</name>
</gene>
<proteinExistence type="predicted"/>
<accession>A0A484CKH6</accession>